<evidence type="ECO:0000256" key="2">
    <source>
        <dbReference type="ARBA" id="ARBA00021483"/>
    </source>
</evidence>
<dbReference type="EMBL" id="VFJB01000008">
    <property type="protein sequence ID" value="KAA0257440.1"/>
    <property type="molecule type" value="Genomic_DNA"/>
</dbReference>
<dbReference type="SMART" id="SM00260">
    <property type="entry name" value="CheW"/>
    <property type="match status" value="1"/>
</dbReference>
<gene>
    <name evidence="6" type="ORF">FHQ18_10355</name>
</gene>
<name>A0A5A8F4F6_9BACT</name>
<evidence type="ECO:0000256" key="3">
    <source>
        <dbReference type="ARBA" id="ARBA00022490"/>
    </source>
</evidence>
<comment type="subcellular location">
    <subcellularLocation>
        <location evidence="1">Cytoplasm</location>
    </subcellularLocation>
</comment>
<dbReference type="GO" id="GO:0006935">
    <property type="term" value="P:chemotaxis"/>
    <property type="evidence" value="ECO:0007669"/>
    <property type="project" value="UniProtKB-KW"/>
</dbReference>
<dbReference type="Gene3D" id="2.40.50.180">
    <property type="entry name" value="CheA-289, Domain 4"/>
    <property type="match status" value="1"/>
</dbReference>
<dbReference type="PROSITE" id="PS50851">
    <property type="entry name" value="CHEW"/>
    <property type="match status" value="1"/>
</dbReference>
<keyword evidence="3" id="KW-0963">Cytoplasm</keyword>
<sequence>MALNQFVIFTLLNEKFAIDIMKIDEIIRMMEITPIPKADYFIEGIINLRGKVIPVIDLKKKLGLSETEYTKTTRIIVVNIRNKKIGVIVDSVDEVVRIDDNKIEAAPAVSSGIDTNFVTGVAKTDKGLIIIIDIEKVFSEEETDSLSKF</sequence>
<organism evidence="6 7">
    <name type="scientific">Deferribacter autotrophicus</name>
    <dbReference type="NCBI Taxonomy" id="500465"/>
    <lineage>
        <taxon>Bacteria</taxon>
        <taxon>Pseudomonadati</taxon>
        <taxon>Deferribacterota</taxon>
        <taxon>Deferribacteres</taxon>
        <taxon>Deferribacterales</taxon>
        <taxon>Deferribacteraceae</taxon>
        <taxon>Deferribacter</taxon>
    </lineage>
</organism>
<dbReference type="AlphaFoldDB" id="A0A5A8F4F6"/>
<evidence type="ECO:0000313" key="6">
    <source>
        <dbReference type="EMBL" id="KAA0257440.1"/>
    </source>
</evidence>
<dbReference type="InterPro" id="IPR036061">
    <property type="entry name" value="CheW-like_dom_sf"/>
</dbReference>
<dbReference type="PANTHER" id="PTHR22617">
    <property type="entry name" value="CHEMOTAXIS SENSOR HISTIDINE KINASE-RELATED"/>
    <property type="match status" value="1"/>
</dbReference>
<evidence type="ECO:0000313" key="7">
    <source>
        <dbReference type="Proteomes" id="UP000322876"/>
    </source>
</evidence>
<accession>A0A5A8F4F6</accession>
<keyword evidence="4" id="KW-0145">Chemotaxis</keyword>
<dbReference type="PANTHER" id="PTHR22617:SF23">
    <property type="entry name" value="CHEMOTAXIS PROTEIN CHEW"/>
    <property type="match status" value="1"/>
</dbReference>
<dbReference type="InterPro" id="IPR039315">
    <property type="entry name" value="CheW"/>
</dbReference>
<dbReference type="GO" id="GO:0005829">
    <property type="term" value="C:cytosol"/>
    <property type="evidence" value="ECO:0007669"/>
    <property type="project" value="TreeGrafter"/>
</dbReference>
<dbReference type="GO" id="GO:0007165">
    <property type="term" value="P:signal transduction"/>
    <property type="evidence" value="ECO:0007669"/>
    <property type="project" value="InterPro"/>
</dbReference>
<dbReference type="Pfam" id="PF01584">
    <property type="entry name" value="CheW"/>
    <property type="match status" value="1"/>
</dbReference>
<proteinExistence type="predicted"/>
<evidence type="ECO:0000259" key="5">
    <source>
        <dbReference type="PROSITE" id="PS50851"/>
    </source>
</evidence>
<dbReference type="Proteomes" id="UP000322876">
    <property type="component" value="Unassembled WGS sequence"/>
</dbReference>
<dbReference type="CDD" id="cd00732">
    <property type="entry name" value="CheW"/>
    <property type="match status" value="1"/>
</dbReference>
<dbReference type="SUPFAM" id="SSF50341">
    <property type="entry name" value="CheW-like"/>
    <property type="match status" value="1"/>
</dbReference>
<dbReference type="OrthoDB" id="9794382at2"/>
<dbReference type="FunFam" id="2.40.50.180:FF:000002">
    <property type="entry name" value="Chemotaxis protein CheW"/>
    <property type="match status" value="1"/>
</dbReference>
<dbReference type="RefSeq" id="WP_149267112.1">
    <property type="nucleotide sequence ID" value="NZ_VFJB01000008.1"/>
</dbReference>
<reference evidence="6 7" key="1">
    <citation type="submission" date="2019-06" db="EMBL/GenBank/DDBJ databases">
        <title>Genomic insights into carbon and energy metabolism of Deferribacter autotrophicus revealed new metabolic traits in the phylum Deferribacteres.</title>
        <authorList>
            <person name="Slobodkin A.I."/>
            <person name="Slobodkina G.B."/>
            <person name="Allioux M."/>
            <person name="Alain K."/>
            <person name="Jebbar M."/>
            <person name="Shadrin V."/>
            <person name="Kublanov I.V."/>
            <person name="Toshchakov S.V."/>
            <person name="Bonch-Osmolovskaya E.A."/>
        </authorList>
    </citation>
    <scope>NUCLEOTIDE SEQUENCE [LARGE SCALE GENOMIC DNA]</scope>
    <source>
        <strain evidence="6 7">SL50</strain>
    </source>
</reference>
<protein>
    <recommendedName>
        <fullName evidence="2">Chemotaxis protein CheW</fullName>
    </recommendedName>
</protein>
<evidence type="ECO:0000256" key="4">
    <source>
        <dbReference type="ARBA" id="ARBA00022500"/>
    </source>
</evidence>
<evidence type="ECO:0000256" key="1">
    <source>
        <dbReference type="ARBA" id="ARBA00004496"/>
    </source>
</evidence>
<dbReference type="Gene3D" id="2.30.30.40">
    <property type="entry name" value="SH3 Domains"/>
    <property type="match status" value="1"/>
</dbReference>
<dbReference type="InterPro" id="IPR002545">
    <property type="entry name" value="CheW-lke_dom"/>
</dbReference>
<keyword evidence="7" id="KW-1185">Reference proteome</keyword>
<feature type="domain" description="CheW-like" evidence="5">
    <location>
        <begin position="3"/>
        <end position="143"/>
    </location>
</feature>
<comment type="caution">
    <text evidence="6">The sequence shown here is derived from an EMBL/GenBank/DDBJ whole genome shotgun (WGS) entry which is preliminary data.</text>
</comment>